<proteinExistence type="predicted"/>
<dbReference type="AlphaFoldDB" id="A0A818UXP7"/>
<dbReference type="Pfam" id="PF03747">
    <property type="entry name" value="ADP_ribosyl_GH"/>
    <property type="match status" value="1"/>
</dbReference>
<evidence type="ECO:0000313" key="1">
    <source>
        <dbReference type="EMBL" id="CAF3704723.1"/>
    </source>
</evidence>
<dbReference type="EMBL" id="CAJNYU010003827">
    <property type="protein sequence ID" value="CAF3704723.1"/>
    <property type="molecule type" value="Genomic_DNA"/>
</dbReference>
<evidence type="ECO:0000313" key="3">
    <source>
        <dbReference type="Proteomes" id="UP000663869"/>
    </source>
</evidence>
<dbReference type="InterPro" id="IPR005502">
    <property type="entry name" value="Ribosyl_crysJ1"/>
</dbReference>
<dbReference type="SUPFAM" id="SSF101478">
    <property type="entry name" value="ADP-ribosylglycohydrolase"/>
    <property type="match status" value="1"/>
</dbReference>
<dbReference type="Proteomes" id="UP000663862">
    <property type="component" value="Unassembled WGS sequence"/>
</dbReference>
<reference evidence="1" key="1">
    <citation type="submission" date="2021-02" db="EMBL/GenBank/DDBJ databases">
        <authorList>
            <person name="Nowell W R."/>
        </authorList>
    </citation>
    <scope>NUCLEOTIDE SEQUENCE</scope>
</reference>
<accession>A0A818UXP7</accession>
<dbReference type="EMBL" id="CAJOBQ010000031">
    <property type="protein sequence ID" value="CAF4223267.1"/>
    <property type="molecule type" value="Genomic_DNA"/>
</dbReference>
<dbReference type="Proteomes" id="UP000663869">
    <property type="component" value="Unassembled WGS sequence"/>
</dbReference>
<gene>
    <name evidence="1" type="ORF">FME351_LOCUS27972</name>
    <name evidence="2" type="ORF">TSG867_LOCUS1419</name>
</gene>
<comment type="caution">
    <text evidence="1">The sequence shown here is derived from an EMBL/GenBank/DDBJ whole genome shotgun (WGS) entry which is preliminary data.</text>
</comment>
<protein>
    <submittedName>
        <fullName evidence="1">Uncharacterized protein</fullName>
    </submittedName>
</protein>
<name>A0A818UXP7_9BILA</name>
<dbReference type="InterPro" id="IPR036705">
    <property type="entry name" value="Ribosyl_crysJ1_sf"/>
</dbReference>
<organism evidence="1 3">
    <name type="scientific">Rotaria socialis</name>
    <dbReference type="NCBI Taxonomy" id="392032"/>
    <lineage>
        <taxon>Eukaryota</taxon>
        <taxon>Metazoa</taxon>
        <taxon>Spiralia</taxon>
        <taxon>Gnathifera</taxon>
        <taxon>Rotifera</taxon>
        <taxon>Eurotatoria</taxon>
        <taxon>Bdelloidea</taxon>
        <taxon>Philodinida</taxon>
        <taxon>Philodinidae</taxon>
        <taxon>Rotaria</taxon>
    </lineage>
</organism>
<dbReference type="Gene3D" id="1.10.4080.10">
    <property type="entry name" value="ADP-ribosylation/Crystallin J1"/>
    <property type="match status" value="1"/>
</dbReference>
<sequence>MIKYLYSYHISKFRIDEPTKLVFEELTSTKKTSSNRVAKEQFKFAIEQFQSAVRSAHDKLKGLSGGCTPAQRSFPLNKSPHEQTNDANNENAIIQSCDSHTSRVTIDIDEPIETRSITSCQNINIENQKKVQHAEKNNNKTIGNVADVSISCQDRPAQHDLWGAAVNTTFSTVPNLLAEIREIQARYKHDSILNSHGSPRYVPNALHTALYCVTNADSFESALRRAKKLDDIYCPILVGMLAGARWGIPSSIINIVYQDVFNEIRQIEKCFMGEWKKQPVVVNCLPKSCFAMPQLHA</sequence>
<evidence type="ECO:0000313" key="2">
    <source>
        <dbReference type="EMBL" id="CAF4223267.1"/>
    </source>
</evidence>